<protein>
    <submittedName>
        <fullName evidence="1">Uncharacterized protein</fullName>
    </submittedName>
</protein>
<organism evidence="1">
    <name type="scientific">marine sediment metagenome</name>
    <dbReference type="NCBI Taxonomy" id="412755"/>
    <lineage>
        <taxon>unclassified sequences</taxon>
        <taxon>metagenomes</taxon>
        <taxon>ecological metagenomes</taxon>
    </lineage>
</organism>
<dbReference type="EMBL" id="LAZR01005588">
    <property type="protein sequence ID" value="KKM98715.1"/>
    <property type="molecule type" value="Genomic_DNA"/>
</dbReference>
<feature type="non-terminal residue" evidence="1">
    <location>
        <position position="1"/>
    </location>
</feature>
<evidence type="ECO:0000313" key="1">
    <source>
        <dbReference type="EMBL" id="KKM98715.1"/>
    </source>
</evidence>
<sequence>YKAAREVGARLNPRNSKVLKALPALEAELADFATFPEIKQVMRLIGSVRASLDKDFIGFSEIIGVKKLVGVAVAKAEKALVDSGTKLGSAKLVFKALADDIDDLAKFGKGIKGQGARLVQIATKRAKLEFSIDELQTVVSRHTKFISEQGEAVIDINALRNTLRDMLDPTSKAFKKNFADALGSEMKPLMDDLAGLAKLSKSLNPAGPGALVIRGLGGAGGGAVGFAAAGPAGAIVGTLAGVGLPEMIMGVLLSTGGRAALRKAMVAGQGQIDAQQWQLIGQAVVQSIKPVAEDLSGFKIMDDFVGGG</sequence>
<gene>
    <name evidence="1" type="ORF">LCGC14_1155270</name>
</gene>
<dbReference type="AlphaFoldDB" id="A0A0F9PCI0"/>
<proteinExistence type="predicted"/>
<name>A0A0F9PCI0_9ZZZZ</name>
<accession>A0A0F9PCI0</accession>
<reference evidence="1" key="1">
    <citation type="journal article" date="2015" name="Nature">
        <title>Complex archaea that bridge the gap between prokaryotes and eukaryotes.</title>
        <authorList>
            <person name="Spang A."/>
            <person name="Saw J.H."/>
            <person name="Jorgensen S.L."/>
            <person name="Zaremba-Niedzwiedzka K."/>
            <person name="Martijn J."/>
            <person name="Lind A.E."/>
            <person name="van Eijk R."/>
            <person name="Schleper C."/>
            <person name="Guy L."/>
            <person name="Ettema T.J."/>
        </authorList>
    </citation>
    <scope>NUCLEOTIDE SEQUENCE</scope>
</reference>
<comment type="caution">
    <text evidence="1">The sequence shown here is derived from an EMBL/GenBank/DDBJ whole genome shotgun (WGS) entry which is preliminary data.</text>
</comment>